<evidence type="ECO:0000256" key="1">
    <source>
        <dbReference type="ARBA" id="ARBA00004141"/>
    </source>
</evidence>
<evidence type="ECO:0000256" key="5">
    <source>
        <dbReference type="ARBA" id="ARBA00023136"/>
    </source>
</evidence>
<dbReference type="InterPro" id="IPR037185">
    <property type="entry name" value="EmrE-like"/>
</dbReference>
<feature type="transmembrane region" description="Helical" evidence="6">
    <location>
        <begin position="154"/>
        <end position="174"/>
    </location>
</feature>
<keyword evidence="4 6" id="KW-1133">Transmembrane helix</keyword>
<protein>
    <recommendedName>
        <fullName evidence="6">WAT1-related protein</fullName>
    </recommendedName>
</protein>
<keyword evidence="5 6" id="KW-0472">Membrane</keyword>
<dbReference type="InterPro" id="IPR030184">
    <property type="entry name" value="WAT1-related"/>
</dbReference>
<dbReference type="AlphaFoldDB" id="A0A396JV07"/>
<comment type="caution">
    <text evidence="8">The sequence shown here is derived from an EMBL/GenBank/DDBJ whole genome shotgun (WGS) entry which is preliminary data.</text>
</comment>
<dbReference type="GO" id="GO:0016020">
    <property type="term" value="C:membrane"/>
    <property type="evidence" value="ECO:0007669"/>
    <property type="project" value="UniProtKB-SubCell"/>
</dbReference>
<comment type="similarity">
    <text evidence="2 6">Belongs to the drug/metabolite transporter (DMT) superfamily. Plant drug/metabolite exporter (P-DME) (TC 2.A.7.4) family.</text>
</comment>
<name>A0A396JV07_MEDTR</name>
<feature type="transmembrane region" description="Helical" evidence="6">
    <location>
        <begin position="257"/>
        <end position="282"/>
    </location>
</feature>
<feature type="transmembrane region" description="Helical" evidence="6">
    <location>
        <begin position="47"/>
        <end position="67"/>
    </location>
</feature>
<evidence type="ECO:0000313" key="8">
    <source>
        <dbReference type="EMBL" id="RHN80068.1"/>
    </source>
</evidence>
<feature type="transmembrane region" description="Helical" evidence="6">
    <location>
        <begin position="79"/>
        <end position="100"/>
    </location>
</feature>
<evidence type="ECO:0000256" key="4">
    <source>
        <dbReference type="ARBA" id="ARBA00022989"/>
    </source>
</evidence>
<dbReference type="Proteomes" id="UP000265566">
    <property type="component" value="Chromosome 1"/>
</dbReference>
<feature type="transmembrane region" description="Helical" evidence="6">
    <location>
        <begin position="294"/>
        <end position="315"/>
    </location>
</feature>
<reference evidence="8" key="1">
    <citation type="journal article" date="2018" name="Nat. Plants">
        <title>Whole-genome landscape of Medicago truncatula symbiotic genes.</title>
        <authorList>
            <person name="Pecrix Y."/>
            <person name="Gamas P."/>
            <person name="Carrere S."/>
        </authorList>
    </citation>
    <scope>NUCLEOTIDE SEQUENCE</scope>
    <source>
        <tissue evidence="8">Leaves</tissue>
    </source>
</reference>
<evidence type="ECO:0000256" key="3">
    <source>
        <dbReference type="ARBA" id="ARBA00022692"/>
    </source>
</evidence>
<sequence>MTNNEQTFWVVYEKFKPHLFMVLVQVALVLQYFLVEASFNNGMDPHVFVTYRHAIGGIVVLPFAYFLEREARPKLTMTMFMGLFLLPLFGNSHLSLFTFTTKNRIGLTLNMFFASLKYTTPSFVTSMINTISSITFIFAIGFRLEAIDVKSPRGLAKIVGTVLSLTGALIMILYKGHTIQSLKGAPFHLGGKMAHNNWIKGTILTVVSCISWSLWYILQAIIVKKYPAKLSLTAWINCIGAAQSAVFTVLVQRKPRAWFLTSSVELCCILYAGVICGGLLIYIQIWTMAQKGPVFVSMFNPLGTILVSMLAYFVLGEQLHIGSILGVLIVIMGLYLLVWGKEADRDYKSQESFPAHVEEKDCKTQIQTSVTEEA</sequence>
<feature type="transmembrane region" description="Helical" evidence="6">
    <location>
        <begin position="230"/>
        <end position="251"/>
    </location>
</feature>
<dbReference type="GO" id="GO:0022857">
    <property type="term" value="F:transmembrane transporter activity"/>
    <property type="evidence" value="ECO:0007669"/>
    <property type="project" value="InterPro"/>
</dbReference>
<dbReference type="Pfam" id="PF00892">
    <property type="entry name" value="EamA"/>
    <property type="match status" value="1"/>
</dbReference>
<dbReference type="PANTHER" id="PTHR31218">
    <property type="entry name" value="WAT1-RELATED PROTEIN"/>
    <property type="match status" value="1"/>
</dbReference>
<evidence type="ECO:0000256" key="6">
    <source>
        <dbReference type="RuleBase" id="RU363077"/>
    </source>
</evidence>
<feature type="domain" description="EamA" evidence="7">
    <location>
        <begin position="200"/>
        <end position="338"/>
    </location>
</feature>
<dbReference type="EMBL" id="PSQE01000001">
    <property type="protein sequence ID" value="RHN80068.1"/>
    <property type="molecule type" value="Genomic_DNA"/>
</dbReference>
<organism evidence="8">
    <name type="scientific">Medicago truncatula</name>
    <name type="common">Barrel medic</name>
    <name type="synonym">Medicago tribuloides</name>
    <dbReference type="NCBI Taxonomy" id="3880"/>
    <lineage>
        <taxon>Eukaryota</taxon>
        <taxon>Viridiplantae</taxon>
        <taxon>Streptophyta</taxon>
        <taxon>Embryophyta</taxon>
        <taxon>Tracheophyta</taxon>
        <taxon>Spermatophyta</taxon>
        <taxon>Magnoliopsida</taxon>
        <taxon>eudicotyledons</taxon>
        <taxon>Gunneridae</taxon>
        <taxon>Pentapetalae</taxon>
        <taxon>rosids</taxon>
        <taxon>fabids</taxon>
        <taxon>Fabales</taxon>
        <taxon>Fabaceae</taxon>
        <taxon>Papilionoideae</taxon>
        <taxon>50 kb inversion clade</taxon>
        <taxon>NPAAA clade</taxon>
        <taxon>Hologalegina</taxon>
        <taxon>IRL clade</taxon>
        <taxon>Trifolieae</taxon>
        <taxon>Medicago</taxon>
    </lineage>
</organism>
<feature type="transmembrane region" description="Helical" evidence="6">
    <location>
        <begin position="321"/>
        <end position="340"/>
    </location>
</feature>
<accession>A0A396JV07</accession>
<keyword evidence="3 6" id="KW-0812">Transmembrane</keyword>
<feature type="transmembrane region" description="Helical" evidence="6">
    <location>
        <begin position="198"/>
        <end position="218"/>
    </location>
</feature>
<dbReference type="Gramene" id="rna3944">
    <property type="protein sequence ID" value="RHN80068.1"/>
    <property type="gene ID" value="gene3944"/>
</dbReference>
<proteinExistence type="inferred from homology"/>
<dbReference type="SUPFAM" id="SSF103481">
    <property type="entry name" value="Multidrug resistance efflux transporter EmrE"/>
    <property type="match status" value="1"/>
</dbReference>
<dbReference type="InterPro" id="IPR000620">
    <property type="entry name" value="EamA_dom"/>
</dbReference>
<comment type="subcellular location">
    <subcellularLocation>
        <location evidence="1 6">Membrane</location>
        <topology evidence="1 6">Multi-pass membrane protein</topology>
    </subcellularLocation>
</comment>
<evidence type="ECO:0000256" key="2">
    <source>
        <dbReference type="ARBA" id="ARBA00007635"/>
    </source>
</evidence>
<evidence type="ECO:0000259" key="7">
    <source>
        <dbReference type="Pfam" id="PF00892"/>
    </source>
</evidence>
<feature type="transmembrane region" description="Helical" evidence="6">
    <location>
        <begin position="120"/>
        <end position="142"/>
    </location>
</feature>
<gene>
    <name evidence="8" type="ORF">MtrunA17_Chr1g0184221</name>
</gene>
<feature type="transmembrane region" description="Helical" evidence="6">
    <location>
        <begin position="18"/>
        <end position="35"/>
    </location>
</feature>